<gene>
    <name evidence="6" type="ORF">DYU05_12670</name>
</gene>
<evidence type="ECO:0000313" key="6">
    <source>
        <dbReference type="EMBL" id="RFZ83001.1"/>
    </source>
</evidence>
<feature type="domain" description="MBG" evidence="4">
    <location>
        <begin position="519"/>
        <end position="594"/>
    </location>
</feature>
<dbReference type="SUPFAM" id="SSF101898">
    <property type="entry name" value="NHL repeat"/>
    <property type="match status" value="1"/>
</dbReference>
<dbReference type="Pfam" id="PF18676">
    <property type="entry name" value="MBG_2"/>
    <property type="match status" value="1"/>
</dbReference>
<dbReference type="Pfam" id="PF01436">
    <property type="entry name" value="NHL"/>
    <property type="match status" value="1"/>
</dbReference>
<dbReference type="SUPFAM" id="SSF63829">
    <property type="entry name" value="Calcium-dependent phosphotriesterase"/>
    <property type="match status" value="1"/>
</dbReference>
<evidence type="ECO:0000256" key="3">
    <source>
        <dbReference type="SAM" id="SignalP"/>
    </source>
</evidence>
<organism evidence="6 7">
    <name type="scientific">Mucilaginibacter terrenus</name>
    <dbReference type="NCBI Taxonomy" id="2482727"/>
    <lineage>
        <taxon>Bacteria</taxon>
        <taxon>Pseudomonadati</taxon>
        <taxon>Bacteroidota</taxon>
        <taxon>Sphingobacteriia</taxon>
        <taxon>Sphingobacteriales</taxon>
        <taxon>Sphingobacteriaceae</taxon>
        <taxon>Mucilaginibacter</taxon>
    </lineage>
</organism>
<keyword evidence="3" id="KW-0732">Signal</keyword>
<dbReference type="NCBIfam" id="TIGR04183">
    <property type="entry name" value="Por_Secre_tail"/>
    <property type="match status" value="1"/>
</dbReference>
<dbReference type="Proteomes" id="UP000260823">
    <property type="component" value="Unassembled WGS sequence"/>
</dbReference>
<evidence type="ECO:0000313" key="7">
    <source>
        <dbReference type="Proteomes" id="UP000260823"/>
    </source>
</evidence>
<keyword evidence="1" id="KW-0677">Repeat</keyword>
<dbReference type="InterPro" id="IPR026444">
    <property type="entry name" value="Secre_tail"/>
</dbReference>
<evidence type="ECO:0000256" key="2">
    <source>
        <dbReference type="PROSITE-ProRule" id="PRU00504"/>
    </source>
</evidence>
<dbReference type="SUPFAM" id="SSF49373">
    <property type="entry name" value="Invasin/intimin cell-adhesion fragments"/>
    <property type="match status" value="1"/>
</dbReference>
<dbReference type="OrthoDB" id="641420at2"/>
<proteinExistence type="predicted"/>
<dbReference type="InterPro" id="IPR041286">
    <property type="entry name" value="MBG_2"/>
</dbReference>
<dbReference type="PANTHER" id="PTHR13833:SF71">
    <property type="entry name" value="NHL DOMAIN-CONTAINING PROTEIN"/>
    <property type="match status" value="1"/>
</dbReference>
<dbReference type="InterPro" id="IPR013783">
    <property type="entry name" value="Ig-like_fold"/>
</dbReference>
<reference evidence="6 7" key="1">
    <citation type="submission" date="2018-08" db="EMBL/GenBank/DDBJ databases">
        <title>Mucilaginibacter terrae sp. nov., isolated from manganese diggings.</title>
        <authorList>
            <person name="Huang Y."/>
            <person name="Zhou Z."/>
        </authorList>
    </citation>
    <scope>NUCLEOTIDE SEQUENCE [LARGE SCALE GENOMIC DNA]</scope>
    <source>
        <strain evidence="6 7">ZH6</strain>
    </source>
</reference>
<evidence type="ECO:0000259" key="4">
    <source>
        <dbReference type="Pfam" id="PF18676"/>
    </source>
</evidence>
<dbReference type="Gene3D" id="2.120.10.30">
    <property type="entry name" value="TolB, C-terminal domain"/>
    <property type="match status" value="2"/>
</dbReference>
<comment type="caution">
    <text evidence="6">The sequence shown here is derived from an EMBL/GenBank/DDBJ whole genome shotgun (WGS) entry which is preliminary data.</text>
</comment>
<dbReference type="InterPro" id="IPR001258">
    <property type="entry name" value="NHL_repeat"/>
</dbReference>
<dbReference type="Gene3D" id="2.40.10.500">
    <property type="match status" value="1"/>
</dbReference>
<dbReference type="AlphaFoldDB" id="A0A3E2NPZ8"/>
<evidence type="ECO:0000259" key="5">
    <source>
        <dbReference type="Pfam" id="PF18962"/>
    </source>
</evidence>
<keyword evidence="7" id="KW-1185">Reference proteome</keyword>
<protein>
    <submittedName>
        <fullName evidence="6">T9SS C-terminal target domain-containing protein</fullName>
    </submittedName>
</protein>
<dbReference type="Gene3D" id="2.60.40.10">
    <property type="entry name" value="Immunoglobulins"/>
    <property type="match status" value="1"/>
</dbReference>
<dbReference type="Gene3D" id="2.60.40.1080">
    <property type="match status" value="1"/>
</dbReference>
<dbReference type="RefSeq" id="WP_117383476.1">
    <property type="nucleotide sequence ID" value="NZ_QWDE01000002.1"/>
</dbReference>
<feature type="chain" id="PRO_5017816962" evidence="3">
    <location>
        <begin position="22"/>
        <end position="913"/>
    </location>
</feature>
<dbReference type="InterPro" id="IPR008964">
    <property type="entry name" value="Invasin/intimin_cell_adhesion"/>
</dbReference>
<feature type="domain" description="Secretion system C-terminal sorting" evidence="5">
    <location>
        <begin position="838"/>
        <end position="906"/>
    </location>
</feature>
<dbReference type="PROSITE" id="PS51125">
    <property type="entry name" value="NHL"/>
    <property type="match status" value="1"/>
</dbReference>
<sequence length="913" mass="97760">MGKLYLLCFLALILVAGQSYAQAPQISYPATAKFNVGAKITPFTVTSTGGAVPNERYSKVTTIAGDGFYGYKDTTVALAARFASPVNGTIDKSGNIYVADANLNVIRKISKNGVVSVLAGNPKAKPGALNGQDTAARFNYPTGVAVDSKGNVFVADRGNNMIRKITPTGLVTTFAGSVNDGDKDKVYGTDAKFNLPYSLVVDFNDYMYVADSYNDKIKRITPDGYVATIAGTGAHGYSDGGAVTTASFKIPYSIAVDKNHDLYIADQNNNSIRKFTASTNQVTTLTDTLNKEPYSVAVDDLGRLYMTNTKTFSILQFGPDGKQIGDIPFSGGSYRKIADGTDTLSSYRGSMGLFYDGADNMIVTEPYGSVVRKVAVHGYTITPHLPRGLELDGNGSITGTPEVVSPATRYTITAYNSKGSASTVVTLEVAIGTQTITFDKLPAKTYGDTDFPPGAISTDTLIKIRYTSSNPAVATILKDSVIHIVGAGTTTITASQPGNINYLPATPVSQDLVVNKAPLTVKAVDVIRTDGFDNPELPVSYTGFVNNETVAILTKQATTQTTAVKTSAVADYPIQVSGAEAANYSFEYVPGKLTVFPIPTITAQGSTSIVKGGFVLLKASPNKGGYTYQWTFNGIPIPGATDSTYAAKETGGYNVSLSARNYTTYSLYINVFAQLKLAPDNFKLQLNSVSCKGSNNGSIFISTKQKLKYTVVISGNNLNNPIQFTDTLTIRNLSPGNYSLCFTVENEVFSQCNQVNISEPKDLSVYTTVNKTLNNINLQLDGGKNYTITINNNKYQTTQRDITLPLMNGVNKVTVTTDALCQGIIEKVITVNDRLVPYPNPFNSVLYVNVGNDNVRNVQVNIFGLTDGKPAHTASFTNKAGVLELNLSALPNGLYYLNLSLDGRTSGFKIIKK</sequence>
<feature type="repeat" description="NHL" evidence="2">
    <location>
        <begin position="138"/>
        <end position="168"/>
    </location>
</feature>
<dbReference type="InterPro" id="IPR011042">
    <property type="entry name" value="6-blade_b-propeller_TolB-like"/>
</dbReference>
<dbReference type="PANTHER" id="PTHR13833">
    <property type="match status" value="1"/>
</dbReference>
<dbReference type="Pfam" id="PF18962">
    <property type="entry name" value="Por_Secre_tail"/>
    <property type="match status" value="1"/>
</dbReference>
<feature type="signal peptide" evidence="3">
    <location>
        <begin position="1"/>
        <end position="21"/>
    </location>
</feature>
<accession>A0A3E2NPZ8</accession>
<evidence type="ECO:0000256" key="1">
    <source>
        <dbReference type="ARBA" id="ARBA00022737"/>
    </source>
</evidence>
<dbReference type="EMBL" id="QWDE01000002">
    <property type="protein sequence ID" value="RFZ83001.1"/>
    <property type="molecule type" value="Genomic_DNA"/>
</dbReference>
<name>A0A3E2NPZ8_9SPHI</name>
<dbReference type="Gene3D" id="3.30.160.710">
    <property type="match status" value="1"/>
</dbReference>